<dbReference type="InterPro" id="IPR009003">
    <property type="entry name" value="Peptidase_S1_PA"/>
</dbReference>
<evidence type="ECO:0000313" key="9">
    <source>
        <dbReference type="Proteomes" id="UP000008792"/>
    </source>
</evidence>
<dbReference type="InterPro" id="IPR001254">
    <property type="entry name" value="Trypsin_dom"/>
</dbReference>
<evidence type="ECO:0000259" key="7">
    <source>
        <dbReference type="Pfam" id="PF00089"/>
    </source>
</evidence>
<dbReference type="Proteomes" id="UP000008792">
    <property type="component" value="Unassembled WGS sequence"/>
</dbReference>
<feature type="domain" description="Peptidase S1" evidence="7">
    <location>
        <begin position="37"/>
        <end position="95"/>
    </location>
</feature>
<evidence type="ECO:0000256" key="2">
    <source>
        <dbReference type="ARBA" id="ARBA00022729"/>
    </source>
</evidence>
<keyword evidence="1" id="KW-0645">Protease</keyword>
<accession>A0A0Q9WLK8</accession>
<feature type="chain" id="PRO_5006386893" description="Peptidase S1 domain-containing protein" evidence="6">
    <location>
        <begin position="20"/>
        <end position="109"/>
    </location>
</feature>
<keyword evidence="2 6" id="KW-0732">Signal</keyword>
<dbReference type="PANTHER" id="PTHR24276">
    <property type="entry name" value="POLYSERASE-RELATED"/>
    <property type="match status" value="1"/>
</dbReference>
<evidence type="ECO:0000256" key="1">
    <source>
        <dbReference type="ARBA" id="ARBA00022670"/>
    </source>
</evidence>
<dbReference type="Pfam" id="PF00089">
    <property type="entry name" value="Trypsin"/>
    <property type="match status" value="1"/>
</dbReference>
<keyword evidence="3" id="KW-0378">Hydrolase</keyword>
<keyword evidence="9" id="KW-1185">Reference proteome</keyword>
<dbReference type="InterPro" id="IPR050430">
    <property type="entry name" value="Peptidase_S1"/>
</dbReference>
<evidence type="ECO:0000256" key="5">
    <source>
        <dbReference type="ARBA" id="ARBA00023157"/>
    </source>
</evidence>
<gene>
    <name evidence="8" type="primary">Dvir\GJ27136</name>
    <name evidence="8" type="ORF">Dvir_GJ27136</name>
</gene>
<reference evidence="8 9" key="1">
    <citation type="journal article" date="2007" name="Nature">
        <title>Evolution of genes and genomes on the Drosophila phylogeny.</title>
        <authorList>
            <consortium name="Drosophila 12 Genomes Consortium"/>
            <person name="Clark A.G."/>
            <person name="Eisen M.B."/>
            <person name="Smith D.R."/>
            <person name="Bergman C.M."/>
            <person name="Oliver B."/>
            <person name="Markow T.A."/>
            <person name="Kaufman T.C."/>
            <person name="Kellis M."/>
            <person name="Gelbart W."/>
            <person name="Iyer V.N."/>
            <person name="Pollard D.A."/>
            <person name="Sackton T.B."/>
            <person name="Larracuente A.M."/>
            <person name="Singh N.D."/>
            <person name="Abad J.P."/>
            <person name="Abt D.N."/>
            <person name="Adryan B."/>
            <person name="Aguade M."/>
            <person name="Akashi H."/>
            <person name="Anderson W.W."/>
            <person name="Aquadro C.F."/>
            <person name="Ardell D.H."/>
            <person name="Arguello R."/>
            <person name="Artieri C.G."/>
            <person name="Barbash D.A."/>
            <person name="Barker D."/>
            <person name="Barsanti P."/>
            <person name="Batterham P."/>
            <person name="Batzoglou S."/>
            <person name="Begun D."/>
            <person name="Bhutkar A."/>
            <person name="Blanco E."/>
            <person name="Bosak S.A."/>
            <person name="Bradley R.K."/>
            <person name="Brand A.D."/>
            <person name="Brent M.R."/>
            <person name="Brooks A.N."/>
            <person name="Brown R.H."/>
            <person name="Butlin R.K."/>
            <person name="Caggese C."/>
            <person name="Calvi B.R."/>
            <person name="Bernardo de Carvalho A."/>
            <person name="Caspi A."/>
            <person name="Castrezana S."/>
            <person name="Celniker S.E."/>
            <person name="Chang J.L."/>
            <person name="Chapple C."/>
            <person name="Chatterji S."/>
            <person name="Chinwalla A."/>
            <person name="Civetta A."/>
            <person name="Clifton S.W."/>
            <person name="Comeron J.M."/>
            <person name="Costello J.C."/>
            <person name="Coyne J.A."/>
            <person name="Daub J."/>
            <person name="David R.G."/>
            <person name="Delcher A.L."/>
            <person name="Delehaunty K."/>
            <person name="Do C.B."/>
            <person name="Ebling H."/>
            <person name="Edwards K."/>
            <person name="Eickbush T."/>
            <person name="Evans J.D."/>
            <person name="Filipski A."/>
            <person name="Findeiss S."/>
            <person name="Freyhult E."/>
            <person name="Fulton L."/>
            <person name="Fulton R."/>
            <person name="Garcia A.C."/>
            <person name="Gardiner A."/>
            <person name="Garfield D.A."/>
            <person name="Garvin B.E."/>
            <person name="Gibson G."/>
            <person name="Gilbert D."/>
            <person name="Gnerre S."/>
            <person name="Godfrey J."/>
            <person name="Good R."/>
            <person name="Gotea V."/>
            <person name="Gravely B."/>
            <person name="Greenberg A.J."/>
            <person name="Griffiths-Jones S."/>
            <person name="Gross S."/>
            <person name="Guigo R."/>
            <person name="Gustafson E.A."/>
            <person name="Haerty W."/>
            <person name="Hahn M.W."/>
            <person name="Halligan D.L."/>
            <person name="Halpern A.L."/>
            <person name="Halter G.M."/>
            <person name="Han M.V."/>
            <person name="Heger A."/>
            <person name="Hillier L."/>
            <person name="Hinrichs A.S."/>
            <person name="Holmes I."/>
            <person name="Hoskins R.A."/>
            <person name="Hubisz M.J."/>
            <person name="Hultmark D."/>
            <person name="Huntley M.A."/>
            <person name="Jaffe D.B."/>
            <person name="Jagadeeshan S."/>
            <person name="Jeck W.R."/>
            <person name="Johnson J."/>
            <person name="Jones C.D."/>
            <person name="Jordan W.C."/>
            <person name="Karpen G.H."/>
            <person name="Kataoka E."/>
            <person name="Keightley P.D."/>
            <person name="Kheradpour P."/>
            <person name="Kirkness E.F."/>
            <person name="Koerich L.B."/>
            <person name="Kristiansen K."/>
            <person name="Kudrna D."/>
            <person name="Kulathinal R.J."/>
            <person name="Kumar S."/>
            <person name="Kwok R."/>
            <person name="Lander E."/>
            <person name="Langley C.H."/>
            <person name="Lapoint R."/>
            <person name="Lazzaro B.P."/>
            <person name="Lee S.J."/>
            <person name="Levesque L."/>
            <person name="Li R."/>
            <person name="Lin C.F."/>
            <person name="Lin M.F."/>
            <person name="Lindblad-Toh K."/>
            <person name="Llopart A."/>
            <person name="Long M."/>
            <person name="Low L."/>
            <person name="Lozovsky E."/>
            <person name="Lu J."/>
            <person name="Luo M."/>
            <person name="Machado C.A."/>
            <person name="Makalowski W."/>
            <person name="Marzo M."/>
            <person name="Matsuda M."/>
            <person name="Matzkin L."/>
            <person name="McAllister B."/>
            <person name="McBride C.S."/>
            <person name="McKernan B."/>
            <person name="McKernan K."/>
            <person name="Mendez-Lago M."/>
            <person name="Minx P."/>
            <person name="Mollenhauer M.U."/>
            <person name="Montooth K."/>
            <person name="Mount S.M."/>
            <person name="Mu X."/>
            <person name="Myers E."/>
            <person name="Negre B."/>
            <person name="Newfeld S."/>
            <person name="Nielsen R."/>
            <person name="Noor M.A."/>
            <person name="O'Grady P."/>
            <person name="Pachter L."/>
            <person name="Papaceit M."/>
            <person name="Parisi M.J."/>
            <person name="Parisi M."/>
            <person name="Parts L."/>
            <person name="Pedersen J.S."/>
            <person name="Pesole G."/>
            <person name="Phillippy A.M."/>
            <person name="Ponting C.P."/>
            <person name="Pop M."/>
            <person name="Porcelli D."/>
            <person name="Powell J.R."/>
            <person name="Prohaska S."/>
            <person name="Pruitt K."/>
            <person name="Puig M."/>
            <person name="Quesneville H."/>
            <person name="Ram K.R."/>
            <person name="Rand D."/>
            <person name="Rasmussen M.D."/>
            <person name="Reed L.K."/>
            <person name="Reenan R."/>
            <person name="Reily A."/>
            <person name="Remington K.A."/>
            <person name="Rieger T.T."/>
            <person name="Ritchie M.G."/>
            <person name="Robin C."/>
            <person name="Rogers Y.H."/>
            <person name="Rohde C."/>
            <person name="Rozas J."/>
            <person name="Rubenfield M.J."/>
            <person name="Ruiz A."/>
            <person name="Russo S."/>
            <person name="Salzberg S.L."/>
            <person name="Sanchez-Gracia A."/>
            <person name="Saranga D.J."/>
            <person name="Sato H."/>
            <person name="Schaeffer S.W."/>
            <person name="Schatz M.C."/>
            <person name="Schlenke T."/>
            <person name="Schwartz R."/>
            <person name="Segarra C."/>
            <person name="Singh R.S."/>
            <person name="Sirot L."/>
            <person name="Sirota M."/>
            <person name="Sisneros N.B."/>
            <person name="Smith C.D."/>
            <person name="Smith T.F."/>
            <person name="Spieth J."/>
            <person name="Stage D.E."/>
            <person name="Stark A."/>
            <person name="Stephan W."/>
            <person name="Strausberg R.L."/>
            <person name="Strempel S."/>
            <person name="Sturgill D."/>
            <person name="Sutton G."/>
            <person name="Sutton G.G."/>
            <person name="Tao W."/>
            <person name="Teichmann S."/>
            <person name="Tobari Y.N."/>
            <person name="Tomimura Y."/>
            <person name="Tsolas J.M."/>
            <person name="Valente V.L."/>
            <person name="Venter E."/>
            <person name="Venter J.C."/>
            <person name="Vicario S."/>
            <person name="Vieira F.G."/>
            <person name="Vilella A.J."/>
            <person name="Villasante A."/>
            <person name="Walenz B."/>
            <person name="Wang J."/>
            <person name="Wasserman M."/>
            <person name="Watts T."/>
            <person name="Wilson D."/>
            <person name="Wilson R.K."/>
            <person name="Wing R.A."/>
            <person name="Wolfner M.F."/>
            <person name="Wong A."/>
            <person name="Wong G.K."/>
            <person name="Wu C.I."/>
            <person name="Wu G."/>
            <person name="Yamamoto D."/>
            <person name="Yang H.P."/>
            <person name="Yang S.P."/>
            <person name="Yorke J.A."/>
            <person name="Yoshida K."/>
            <person name="Zdobnov E."/>
            <person name="Zhang P."/>
            <person name="Zhang Y."/>
            <person name="Zimin A.V."/>
            <person name="Baldwin J."/>
            <person name="Abdouelleil A."/>
            <person name="Abdulkadir J."/>
            <person name="Abebe A."/>
            <person name="Abera B."/>
            <person name="Abreu J."/>
            <person name="Acer S.C."/>
            <person name="Aftuck L."/>
            <person name="Alexander A."/>
            <person name="An P."/>
            <person name="Anderson E."/>
            <person name="Anderson S."/>
            <person name="Arachi H."/>
            <person name="Azer M."/>
            <person name="Bachantsang P."/>
            <person name="Barry A."/>
            <person name="Bayul T."/>
            <person name="Berlin A."/>
            <person name="Bessette D."/>
            <person name="Bloom T."/>
            <person name="Blye J."/>
            <person name="Boguslavskiy L."/>
            <person name="Bonnet C."/>
            <person name="Boukhgalter B."/>
            <person name="Bourzgui I."/>
            <person name="Brown A."/>
            <person name="Cahill P."/>
            <person name="Channer S."/>
            <person name="Cheshatsang Y."/>
            <person name="Chuda L."/>
            <person name="Citroen M."/>
            <person name="Collymore A."/>
            <person name="Cooke P."/>
            <person name="Costello M."/>
            <person name="D'Aco K."/>
            <person name="Daza R."/>
            <person name="De Haan G."/>
            <person name="DeGray S."/>
            <person name="DeMaso C."/>
            <person name="Dhargay N."/>
            <person name="Dooley K."/>
            <person name="Dooley E."/>
            <person name="Doricent M."/>
            <person name="Dorje P."/>
            <person name="Dorjee K."/>
            <person name="Dupes A."/>
            <person name="Elong R."/>
            <person name="Falk J."/>
            <person name="Farina A."/>
            <person name="Faro S."/>
            <person name="Ferguson D."/>
            <person name="Fisher S."/>
            <person name="Foley C.D."/>
            <person name="Franke A."/>
            <person name="Friedrich D."/>
            <person name="Gadbois L."/>
            <person name="Gearin G."/>
            <person name="Gearin C.R."/>
            <person name="Giannoukos G."/>
            <person name="Goode T."/>
            <person name="Graham J."/>
            <person name="Grandbois E."/>
            <person name="Grewal S."/>
            <person name="Gyaltsen K."/>
            <person name="Hafez N."/>
            <person name="Hagos B."/>
            <person name="Hall J."/>
            <person name="Henson C."/>
            <person name="Hollinger A."/>
            <person name="Honan T."/>
            <person name="Huard M.D."/>
            <person name="Hughes L."/>
            <person name="Hurhula B."/>
            <person name="Husby M.E."/>
            <person name="Kamat A."/>
            <person name="Kanga B."/>
            <person name="Kashin S."/>
            <person name="Khazanovich D."/>
            <person name="Kisner P."/>
            <person name="Lance K."/>
            <person name="Lara M."/>
            <person name="Lee W."/>
            <person name="Lennon N."/>
            <person name="Letendre F."/>
            <person name="LeVine R."/>
            <person name="Lipovsky A."/>
            <person name="Liu X."/>
            <person name="Liu J."/>
            <person name="Liu S."/>
            <person name="Lokyitsang T."/>
            <person name="Lokyitsang Y."/>
            <person name="Lubonja R."/>
            <person name="Lui A."/>
            <person name="MacDonald P."/>
            <person name="Magnisalis V."/>
            <person name="Maru K."/>
            <person name="Matthews C."/>
            <person name="McCusker W."/>
            <person name="McDonough S."/>
            <person name="Mehta T."/>
            <person name="Meldrim J."/>
            <person name="Meneus L."/>
            <person name="Mihai O."/>
            <person name="Mihalev A."/>
            <person name="Mihova T."/>
            <person name="Mittelman R."/>
            <person name="Mlenga V."/>
            <person name="Montmayeur A."/>
            <person name="Mulrain L."/>
            <person name="Navidi A."/>
            <person name="Naylor J."/>
            <person name="Negash T."/>
            <person name="Nguyen T."/>
            <person name="Nguyen N."/>
            <person name="Nicol R."/>
            <person name="Norbu C."/>
            <person name="Norbu N."/>
            <person name="Novod N."/>
            <person name="O'Neill B."/>
            <person name="Osman S."/>
            <person name="Markiewicz E."/>
            <person name="Oyono O.L."/>
            <person name="Patti C."/>
            <person name="Phunkhang P."/>
            <person name="Pierre F."/>
            <person name="Priest M."/>
            <person name="Raghuraman S."/>
            <person name="Rege F."/>
            <person name="Reyes R."/>
            <person name="Rise C."/>
            <person name="Rogov P."/>
            <person name="Ross K."/>
            <person name="Ryan E."/>
            <person name="Settipalli S."/>
            <person name="Shea T."/>
            <person name="Sherpa N."/>
            <person name="Shi L."/>
            <person name="Shih D."/>
            <person name="Sparrow T."/>
            <person name="Spaulding J."/>
            <person name="Stalker J."/>
            <person name="Stange-Thomann N."/>
            <person name="Stavropoulos S."/>
            <person name="Stone C."/>
            <person name="Strader C."/>
            <person name="Tesfaye S."/>
            <person name="Thomson T."/>
            <person name="Thoulutsang Y."/>
            <person name="Thoulutsang D."/>
            <person name="Topham K."/>
            <person name="Topping I."/>
            <person name="Tsamla T."/>
            <person name="Vassiliev H."/>
            <person name="Vo A."/>
            <person name="Wangchuk T."/>
            <person name="Wangdi T."/>
            <person name="Weiand M."/>
            <person name="Wilkinson J."/>
            <person name="Wilson A."/>
            <person name="Yadav S."/>
            <person name="Young G."/>
            <person name="Yu Q."/>
            <person name="Zembek L."/>
            <person name="Zhong D."/>
            <person name="Zimmer A."/>
            <person name="Zwirko Z."/>
            <person name="Jaffe D.B."/>
            <person name="Alvarez P."/>
            <person name="Brockman W."/>
            <person name="Butler J."/>
            <person name="Chin C."/>
            <person name="Gnerre S."/>
            <person name="Grabherr M."/>
            <person name="Kleber M."/>
            <person name="Mauceli E."/>
            <person name="MacCallum I."/>
        </authorList>
    </citation>
    <scope>NUCLEOTIDE SEQUENCE [LARGE SCALE GENOMIC DNA]</scope>
    <source>
        <strain evidence="9">Tucson 15010-1051.87</strain>
    </source>
</reference>
<dbReference type="EMBL" id="CH941375">
    <property type="protein sequence ID" value="KRF85756.1"/>
    <property type="molecule type" value="Genomic_DNA"/>
</dbReference>
<dbReference type="SUPFAM" id="SSF50494">
    <property type="entry name" value="Trypsin-like serine proteases"/>
    <property type="match status" value="1"/>
</dbReference>
<keyword evidence="4" id="KW-0720">Serine protease</keyword>
<sequence length="109" mass="11686">MKVFITILALAVASPTGAAVPAATQKAVHMKDMSSRITNGYPAYEGKAPYTVGLGFSGGWWCGGSIIGNTWVLTAEHCTGSDVTVYFGATWRTNAQFTHWVSLCCVYIF</sequence>
<dbReference type="GO" id="GO:0004252">
    <property type="term" value="F:serine-type endopeptidase activity"/>
    <property type="evidence" value="ECO:0007669"/>
    <property type="project" value="InterPro"/>
</dbReference>
<dbReference type="PANTHER" id="PTHR24276:SF98">
    <property type="entry name" value="FI18310P1-RELATED"/>
    <property type="match status" value="1"/>
</dbReference>
<proteinExistence type="predicted"/>
<evidence type="ECO:0000256" key="3">
    <source>
        <dbReference type="ARBA" id="ARBA00022801"/>
    </source>
</evidence>
<dbReference type="GO" id="GO:0006508">
    <property type="term" value="P:proteolysis"/>
    <property type="evidence" value="ECO:0007669"/>
    <property type="project" value="UniProtKB-KW"/>
</dbReference>
<evidence type="ECO:0000313" key="8">
    <source>
        <dbReference type="EMBL" id="KRF85756.1"/>
    </source>
</evidence>
<dbReference type="Gene3D" id="2.40.10.10">
    <property type="entry name" value="Trypsin-like serine proteases"/>
    <property type="match status" value="1"/>
</dbReference>
<protein>
    <recommendedName>
        <fullName evidence="7">Peptidase S1 domain-containing protein</fullName>
    </recommendedName>
</protein>
<evidence type="ECO:0000256" key="4">
    <source>
        <dbReference type="ARBA" id="ARBA00022825"/>
    </source>
</evidence>
<feature type="signal peptide" evidence="6">
    <location>
        <begin position="1"/>
        <end position="19"/>
    </location>
</feature>
<dbReference type="InParanoid" id="A0A0Q9WLK8"/>
<organism evidence="8 9">
    <name type="scientific">Drosophila virilis</name>
    <name type="common">Fruit fly</name>
    <dbReference type="NCBI Taxonomy" id="7244"/>
    <lineage>
        <taxon>Eukaryota</taxon>
        <taxon>Metazoa</taxon>
        <taxon>Ecdysozoa</taxon>
        <taxon>Arthropoda</taxon>
        <taxon>Hexapoda</taxon>
        <taxon>Insecta</taxon>
        <taxon>Pterygota</taxon>
        <taxon>Neoptera</taxon>
        <taxon>Endopterygota</taxon>
        <taxon>Diptera</taxon>
        <taxon>Brachycera</taxon>
        <taxon>Muscomorpha</taxon>
        <taxon>Ephydroidea</taxon>
        <taxon>Drosophilidae</taxon>
        <taxon>Drosophila</taxon>
    </lineage>
</organism>
<dbReference type="AlphaFoldDB" id="A0A0Q9WLK8"/>
<keyword evidence="5" id="KW-1015">Disulfide bond</keyword>
<dbReference type="OrthoDB" id="7839497at2759"/>
<evidence type="ECO:0000256" key="6">
    <source>
        <dbReference type="SAM" id="SignalP"/>
    </source>
</evidence>
<name>A0A0Q9WLK8_DROVI</name>
<dbReference type="InterPro" id="IPR043504">
    <property type="entry name" value="Peptidase_S1_PA_chymotrypsin"/>
</dbReference>